<evidence type="ECO:0000313" key="2">
    <source>
        <dbReference type="EMBL" id="TFY60371.1"/>
    </source>
</evidence>
<feature type="region of interest" description="Disordered" evidence="1">
    <location>
        <begin position="97"/>
        <end position="116"/>
    </location>
</feature>
<feature type="region of interest" description="Disordered" evidence="1">
    <location>
        <begin position="53"/>
        <end position="81"/>
    </location>
</feature>
<reference evidence="2 3" key="1">
    <citation type="submission" date="2019-01" db="EMBL/GenBank/DDBJ databases">
        <title>Genome sequencing of the rare red list fungi Fomitopsis rosea.</title>
        <authorList>
            <person name="Buettner E."/>
            <person name="Kellner H."/>
        </authorList>
    </citation>
    <scope>NUCLEOTIDE SEQUENCE [LARGE SCALE GENOMIC DNA]</scope>
    <source>
        <strain evidence="2 3">DSM 105464</strain>
    </source>
</reference>
<proteinExistence type="predicted"/>
<dbReference type="AlphaFoldDB" id="A0A4Y9YG03"/>
<protein>
    <submittedName>
        <fullName evidence="2">Uncharacterized protein</fullName>
    </submittedName>
</protein>
<accession>A0A4Y9YG03</accession>
<gene>
    <name evidence="2" type="ORF">EVJ58_g5198</name>
</gene>
<name>A0A4Y9YG03_9APHY</name>
<sequence>MFHSRGQLHQDWFNLVLHTLKGNKCKCQKSFVAAEESPMHKKDKKWCLTEKSENSQAINGHHQEEQGELAPPRAISNLENLHPSKVRIGKEKVIEQASSGNHAHADTQSMAEHIAC</sequence>
<evidence type="ECO:0000313" key="3">
    <source>
        <dbReference type="Proteomes" id="UP000298390"/>
    </source>
</evidence>
<feature type="compositionally biased region" description="Polar residues" evidence="1">
    <location>
        <begin position="97"/>
        <end position="110"/>
    </location>
</feature>
<dbReference type="STRING" id="34475.A0A4Y9YG03"/>
<comment type="caution">
    <text evidence="2">The sequence shown here is derived from an EMBL/GenBank/DDBJ whole genome shotgun (WGS) entry which is preliminary data.</text>
</comment>
<organism evidence="2 3">
    <name type="scientific">Rhodofomes roseus</name>
    <dbReference type="NCBI Taxonomy" id="34475"/>
    <lineage>
        <taxon>Eukaryota</taxon>
        <taxon>Fungi</taxon>
        <taxon>Dikarya</taxon>
        <taxon>Basidiomycota</taxon>
        <taxon>Agaricomycotina</taxon>
        <taxon>Agaricomycetes</taxon>
        <taxon>Polyporales</taxon>
        <taxon>Rhodofomes</taxon>
    </lineage>
</organism>
<dbReference type="EMBL" id="SEKV01000257">
    <property type="protein sequence ID" value="TFY60371.1"/>
    <property type="molecule type" value="Genomic_DNA"/>
</dbReference>
<dbReference type="Proteomes" id="UP000298390">
    <property type="component" value="Unassembled WGS sequence"/>
</dbReference>
<evidence type="ECO:0000256" key="1">
    <source>
        <dbReference type="SAM" id="MobiDB-lite"/>
    </source>
</evidence>